<dbReference type="Gene3D" id="3.10.120.10">
    <property type="entry name" value="Cytochrome b5-like heme/steroid binding domain"/>
    <property type="match status" value="1"/>
</dbReference>
<evidence type="ECO:0000256" key="17">
    <source>
        <dbReference type="SAM" id="Phobius"/>
    </source>
</evidence>
<keyword evidence="20" id="KW-1185">Reference proteome</keyword>
<dbReference type="AlphaFoldDB" id="A0A9P4XXI1"/>
<dbReference type="GO" id="GO:0046872">
    <property type="term" value="F:metal ion binding"/>
    <property type="evidence" value="ECO:0007669"/>
    <property type="project" value="UniProtKB-KW"/>
</dbReference>
<dbReference type="InterPro" id="IPR005804">
    <property type="entry name" value="FA_desaturase_dom"/>
</dbReference>
<protein>
    <recommendedName>
        <fullName evidence="6">Delta 8-(E)-sphingolipid desaturase</fullName>
        <ecNumber evidence="5">1.14.19.18</ecNumber>
    </recommendedName>
</protein>
<keyword evidence="9" id="KW-0479">Metal-binding</keyword>
<evidence type="ECO:0000256" key="5">
    <source>
        <dbReference type="ARBA" id="ARBA00012019"/>
    </source>
</evidence>
<evidence type="ECO:0000256" key="15">
    <source>
        <dbReference type="ARBA" id="ARBA00023136"/>
    </source>
</evidence>
<dbReference type="EC" id="1.14.19.18" evidence="5"/>
<evidence type="ECO:0000256" key="4">
    <source>
        <dbReference type="ARBA" id="ARBA00009295"/>
    </source>
</evidence>
<dbReference type="InterPro" id="IPR001199">
    <property type="entry name" value="Cyt_B5-like_heme/steroid-bd"/>
</dbReference>
<feature type="compositionally biased region" description="Polar residues" evidence="16">
    <location>
        <begin position="154"/>
        <end position="164"/>
    </location>
</feature>
<evidence type="ECO:0000256" key="2">
    <source>
        <dbReference type="ARBA" id="ARBA00004760"/>
    </source>
</evidence>
<dbReference type="PROSITE" id="PS50255">
    <property type="entry name" value="CYTOCHROME_B5_2"/>
    <property type="match status" value="1"/>
</dbReference>
<organism evidence="19 20">
    <name type="scientific">Cryphonectria parasitica (strain ATCC 38755 / EP155)</name>
    <dbReference type="NCBI Taxonomy" id="660469"/>
    <lineage>
        <taxon>Eukaryota</taxon>
        <taxon>Fungi</taxon>
        <taxon>Dikarya</taxon>
        <taxon>Ascomycota</taxon>
        <taxon>Pezizomycotina</taxon>
        <taxon>Sordariomycetes</taxon>
        <taxon>Sordariomycetidae</taxon>
        <taxon>Diaporthales</taxon>
        <taxon>Cryphonectriaceae</taxon>
        <taxon>Cryphonectria-Endothia species complex</taxon>
        <taxon>Cryphonectria</taxon>
    </lineage>
</organism>
<evidence type="ECO:0000256" key="3">
    <source>
        <dbReference type="ARBA" id="ARBA00004991"/>
    </source>
</evidence>
<evidence type="ECO:0000256" key="10">
    <source>
        <dbReference type="ARBA" id="ARBA00022919"/>
    </source>
</evidence>
<feature type="region of interest" description="Disordered" evidence="16">
    <location>
        <begin position="131"/>
        <end position="164"/>
    </location>
</feature>
<comment type="pathway">
    <text evidence="2">Lipid metabolism; sphingolipid metabolism.</text>
</comment>
<evidence type="ECO:0000256" key="9">
    <source>
        <dbReference type="ARBA" id="ARBA00022723"/>
    </source>
</evidence>
<dbReference type="PIRSF" id="PIRSF015921">
    <property type="entry name" value="FA_sphinglp_des"/>
    <property type="match status" value="1"/>
</dbReference>
<comment type="caution">
    <text evidence="19">The sequence shown here is derived from an EMBL/GenBank/DDBJ whole genome shotgun (WGS) entry which is preliminary data.</text>
</comment>
<dbReference type="EMBL" id="MU032350">
    <property type="protein sequence ID" value="KAF3762612.1"/>
    <property type="molecule type" value="Genomic_DNA"/>
</dbReference>
<dbReference type="GeneID" id="63834762"/>
<evidence type="ECO:0000313" key="19">
    <source>
        <dbReference type="EMBL" id="KAF3762612.1"/>
    </source>
</evidence>
<feature type="transmembrane region" description="Helical" evidence="17">
    <location>
        <begin position="444"/>
        <end position="463"/>
    </location>
</feature>
<proteinExistence type="inferred from homology"/>
<evidence type="ECO:0000256" key="13">
    <source>
        <dbReference type="ARBA" id="ARBA00023004"/>
    </source>
</evidence>
<keyword evidence="14" id="KW-0443">Lipid metabolism</keyword>
<dbReference type="Pfam" id="PF00487">
    <property type="entry name" value="FA_desaturase"/>
    <property type="match status" value="1"/>
</dbReference>
<comment type="pathway">
    <text evidence="3">Sphingolipid metabolism.</text>
</comment>
<evidence type="ECO:0000256" key="6">
    <source>
        <dbReference type="ARBA" id="ARBA00016939"/>
    </source>
</evidence>
<evidence type="ECO:0000259" key="18">
    <source>
        <dbReference type="PROSITE" id="PS50255"/>
    </source>
</evidence>
<evidence type="ECO:0000313" key="20">
    <source>
        <dbReference type="Proteomes" id="UP000803844"/>
    </source>
</evidence>
<comment type="subcellular location">
    <subcellularLocation>
        <location evidence="1">Membrane</location>
        <topology evidence="1">Multi-pass membrane protein</topology>
    </subcellularLocation>
</comment>
<dbReference type="InterPro" id="IPR036400">
    <property type="entry name" value="Cyt_B5-like_heme/steroid_sf"/>
</dbReference>
<dbReference type="Pfam" id="PF00173">
    <property type="entry name" value="Cyt-b5"/>
    <property type="match status" value="1"/>
</dbReference>
<dbReference type="RefSeq" id="XP_040773591.1">
    <property type="nucleotide sequence ID" value="XM_040917633.1"/>
</dbReference>
<evidence type="ECO:0000256" key="14">
    <source>
        <dbReference type="ARBA" id="ARBA00023098"/>
    </source>
</evidence>
<evidence type="ECO:0000256" key="16">
    <source>
        <dbReference type="SAM" id="MobiDB-lite"/>
    </source>
</evidence>
<feature type="domain" description="Cytochrome b5 heme-binding" evidence="18">
    <location>
        <begin position="6"/>
        <end position="81"/>
    </location>
</feature>
<dbReference type="PANTHER" id="PTHR19353">
    <property type="entry name" value="FATTY ACID DESATURASE 2"/>
    <property type="match status" value="1"/>
</dbReference>
<accession>A0A9P4XXI1</accession>
<evidence type="ECO:0000256" key="11">
    <source>
        <dbReference type="ARBA" id="ARBA00022989"/>
    </source>
</evidence>
<feature type="transmembrane region" description="Helical" evidence="17">
    <location>
        <begin position="380"/>
        <end position="400"/>
    </location>
</feature>
<keyword evidence="10" id="KW-0746">Sphingolipid metabolism</keyword>
<evidence type="ECO:0000256" key="7">
    <source>
        <dbReference type="ARBA" id="ARBA00022617"/>
    </source>
</evidence>
<evidence type="ECO:0000256" key="8">
    <source>
        <dbReference type="ARBA" id="ARBA00022692"/>
    </source>
</evidence>
<dbReference type="PANTHER" id="PTHR19353:SF30">
    <property type="entry name" value="DELTA 8-(E)-SPHINGOLIPID DESATURASE"/>
    <property type="match status" value="1"/>
</dbReference>
<comment type="similarity">
    <text evidence="4">Belongs to the fatty acid desaturase type 1 family.</text>
</comment>
<dbReference type="GO" id="GO:0016717">
    <property type="term" value="F:oxidoreductase activity, acting on paired donors, with oxidation of a pair of donors resulting in the reduction of molecular oxygen to two molecules of water"/>
    <property type="evidence" value="ECO:0007669"/>
    <property type="project" value="TreeGrafter"/>
</dbReference>
<evidence type="ECO:0000256" key="12">
    <source>
        <dbReference type="ARBA" id="ARBA00023002"/>
    </source>
</evidence>
<keyword evidence="15 17" id="KW-0472">Membrane</keyword>
<dbReference type="SUPFAM" id="SSF55856">
    <property type="entry name" value="Cytochrome b5-like heme/steroid binding domain"/>
    <property type="match status" value="1"/>
</dbReference>
<keyword evidence="8 17" id="KW-0812">Transmembrane</keyword>
<dbReference type="CDD" id="cd03506">
    <property type="entry name" value="Delta6-FADS-like"/>
    <property type="match status" value="1"/>
</dbReference>
<evidence type="ECO:0000256" key="1">
    <source>
        <dbReference type="ARBA" id="ARBA00004141"/>
    </source>
</evidence>
<keyword evidence="11 17" id="KW-1133">Transmembrane helix</keyword>
<dbReference type="InterPro" id="IPR012171">
    <property type="entry name" value="Fatty_acid_desaturase"/>
</dbReference>
<keyword evidence="13" id="KW-0408">Iron</keyword>
<dbReference type="SMART" id="SM01117">
    <property type="entry name" value="Cyt-b5"/>
    <property type="match status" value="1"/>
</dbReference>
<gene>
    <name evidence="19" type="ORF">M406DRAFT_264067</name>
</gene>
<keyword evidence="7" id="KW-0349">Heme</keyword>
<dbReference type="Proteomes" id="UP000803844">
    <property type="component" value="Unassembled WGS sequence"/>
</dbReference>
<name>A0A9P4XXI1_CRYP1</name>
<feature type="transmembrane region" description="Helical" evidence="17">
    <location>
        <begin position="412"/>
        <end position="432"/>
    </location>
</feature>
<dbReference type="OrthoDB" id="260091at2759"/>
<dbReference type="GO" id="GO:0006665">
    <property type="term" value="P:sphingolipid metabolic process"/>
    <property type="evidence" value="ECO:0007669"/>
    <property type="project" value="UniProtKB-KW"/>
</dbReference>
<keyword evidence="12" id="KW-0560">Oxidoreductase</keyword>
<reference evidence="19" key="1">
    <citation type="journal article" date="2020" name="Phytopathology">
        <title>Genome sequence of the chestnut blight fungus Cryphonectria parasitica EP155: A fundamental resource for an archetypical invasive plant pathogen.</title>
        <authorList>
            <person name="Crouch J.A."/>
            <person name="Dawe A."/>
            <person name="Aerts A."/>
            <person name="Barry K."/>
            <person name="Churchill A.C.L."/>
            <person name="Grimwood J."/>
            <person name="Hillman B."/>
            <person name="Milgroom M.G."/>
            <person name="Pangilinan J."/>
            <person name="Smith M."/>
            <person name="Salamov A."/>
            <person name="Schmutz J."/>
            <person name="Yadav J."/>
            <person name="Grigoriev I.V."/>
            <person name="Nuss D."/>
        </authorList>
    </citation>
    <scope>NUCLEOTIDE SEQUENCE</scope>
    <source>
        <strain evidence="19">EP155</strain>
    </source>
</reference>
<sequence>MSLGRDRLLSAREVEDLVADGHLIVIYDGLALNLDKWLDKHPGGHLAIHHVVGKDATDEINAYHFDKTLRLMKAFRIGRVQLPWTNLVPPIQGGAHRRLGEAGDDTEVYGDLVLTDSTTEEDSTEVSSLFSVQRDHLSSDEDEPEKVDKGHVLPSSTCRLRSNNNVTSPSKVVVDSDVASPLPTERLSREAYTAAMEQKEIADGIRSYPSLDQETQDAIRGEYRALHKLIKEQGMYKCNYSEYGKEAIRYAMLLGGCLYFLHIEWYIPSAVCLGLFWQQIMFVAHDAGHRGITGDFITDTLIGAFVGDFCNGLSIGWWKSSHNVHHLVTNMPEHDPDNQNVPLFATSPTYFKSIFSSFYKFQFVWDKVADTLVPYQKYTYYPIMAVARFNLYFLSWTHLLSPRASQLGSAWWTRYLEIVFMGCFWAIFGYGLVWRTLPDWPTRIVFVLVSHAVTMVLHVQITLSHWGMPHSDLGPTESFPQRQLRTTMDVDCPAWLDFVHGGLQFQAVHHLFPRVPRHNLRKCQALVRDFCARTEIQYQCFGFVDGNKVMLTRLQEVGRMVDTLVQCSAHMAETGHYEIE</sequence>
<dbReference type="GO" id="GO:0016020">
    <property type="term" value="C:membrane"/>
    <property type="evidence" value="ECO:0007669"/>
    <property type="project" value="UniProtKB-SubCell"/>
</dbReference>